<evidence type="ECO:0000313" key="8">
    <source>
        <dbReference type="Ensembl" id="ENSJJAP00000014052.1"/>
    </source>
</evidence>
<dbReference type="AlphaFoldDB" id="A0A8C5KR13"/>
<evidence type="ECO:0000256" key="2">
    <source>
        <dbReference type="ARBA" id="ARBA00022517"/>
    </source>
</evidence>
<feature type="domain" description="Brix" evidence="7">
    <location>
        <begin position="73"/>
        <end position="248"/>
    </location>
</feature>
<dbReference type="Ensembl" id="ENSJJAT00000020546.1">
    <property type="protein sequence ID" value="ENSJJAP00000014052.1"/>
    <property type="gene ID" value="ENSJJAG00000016616.1"/>
</dbReference>
<accession>A0A8C5KR13</accession>
<proteinExistence type="predicted"/>
<dbReference type="PROSITE" id="PS50833">
    <property type="entry name" value="BRIX"/>
    <property type="match status" value="1"/>
</dbReference>
<feature type="compositionally biased region" description="Basic and acidic residues" evidence="6">
    <location>
        <begin position="10"/>
        <end position="20"/>
    </location>
</feature>
<evidence type="ECO:0000256" key="4">
    <source>
        <dbReference type="ARBA" id="ARBA00045281"/>
    </source>
</evidence>
<dbReference type="GO" id="GO:0005654">
    <property type="term" value="C:nucleoplasm"/>
    <property type="evidence" value="ECO:0007669"/>
    <property type="project" value="UniProtKB-ARBA"/>
</dbReference>
<dbReference type="PANTHER" id="PTHR22734:SF2">
    <property type="entry name" value="U3 SMALL NUCLEOLAR RIBONUCLEOPROTEIN PROTEIN IMP4"/>
    <property type="match status" value="1"/>
</dbReference>
<dbReference type="Gene3D" id="3.40.50.10480">
    <property type="entry name" value="Probable brix-domain ribosomal biogenesis protein"/>
    <property type="match status" value="1"/>
</dbReference>
<keyword evidence="3" id="KW-0698">rRNA processing</keyword>
<evidence type="ECO:0000313" key="9">
    <source>
        <dbReference type="Proteomes" id="UP000694385"/>
    </source>
</evidence>
<evidence type="ECO:0000256" key="6">
    <source>
        <dbReference type="SAM" id="MobiDB-lite"/>
    </source>
</evidence>
<comment type="subcellular location">
    <subcellularLocation>
        <location evidence="1">Nucleus</location>
        <location evidence="1">Nucleolus</location>
    </subcellularLocation>
</comment>
<dbReference type="GO" id="GO:0032040">
    <property type="term" value="C:small-subunit processome"/>
    <property type="evidence" value="ECO:0007669"/>
    <property type="project" value="TreeGrafter"/>
</dbReference>
<evidence type="ECO:0000259" key="7">
    <source>
        <dbReference type="PROSITE" id="PS50833"/>
    </source>
</evidence>
<comment type="subunit">
    <text evidence="5">Part of the small subunit (SSU) processome, composed of more than 70 proteins and the RNA chaperone small nucleolar RNA (snoRNA) U3. Component of a heterotrimeric complex containing IMP3, IMP4 and MPHOSPH10. Interacts with MPHOSPH10.</text>
</comment>
<keyword evidence="2" id="KW-0690">Ribosome biogenesis</keyword>
<dbReference type="PANTHER" id="PTHR22734">
    <property type="entry name" value="U3 SMALL NUCLEOLAR RIBONUCLEOPROTEIN PROTEIN IMP4"/>
    <property type="match status" value="1"/>
</dbReference>
<evidence type="ECO:0000256" key="3">
    <source>
        <dbReference type="ARBA" id="ARBA00022552"/>
    </source>
</evidence>
<dbReference type="SMART" id="SM00879">
    <property type="entry name" value="Brix"/>
    <property type="match status" value="1"/>
</dbReference>
<dbReference type="InterPro" id="IPR044281">
    <property type="entry name" value="IMP4/RPF1"/>
</dbReference>
<dbReference type="Proteomes" id="UP000694385">
    <property type="component" value="Unassembled WGS sequence"/>
</dbReference>
<sequence length="275" mass="30232">RLCQGRLHRKSDEDAQRAREKVGCALEENPLMPTELRREALASQGSPEFDDSGGDGVTSHVDDEYRWAGVEDPKIVITTSRGPSSHLKMLAKELKLVFPGAQRMSQGRHEVGVLEGACKASGVTDLLAVCEGLMVSHVPSGPTAYFALRDGVVRQDHPDPGAMSGAKPHLITHGFSSQMGKRVSGILRDLFLVPKEDSHLVIAFANQDNYISFRHHVHKTTDGRNVELAQVGPVSELKLCVIRLGTLDQEATADVGWRWHPYKNTARKRVFLSAE</sequence>
<protein>
    <recommendedName>
        <fullName evidence="7">Brix domain-containing protein</fullName>
    </recommendedName>
</protein>
<dbReference type="InterPro" id="IPR007109">
    <property type="entry name" value="Brix"/>
</dbReference>
<evidence type="ECO:0000256" key="1">
    <source>
        <dbReference type="ARBA" id="ARBA00004604"/>
    </source>
</evidence>
<comment type="function">
    <text evidence="4">Component of the 60-80S U3 small nucleolar ribonucleoprotein (U3 snoRNP). Required for the early cleavages during pre-18S ribosomal RNA processing. Part of the small subunit (SSU) processome, first precursor of the small eukaryotic ribosomal subunit. During the assembly of the SSU processome in the nucleolus, many ribosome biogenesis factors, an RNA chaperone and ribosomal proteins associate with the nascent pre-rRNA and work in concert to generate RNA folding, modifications, rearrangements and cleavage as well as targeted degradation of pre-ribosomal RNA by the RNA exosome.</text>
</comment>
<dbReference type="FunFam" id="3.40.50.10480:FF:000001">
    <property type="entry name" value="IMP4, U3 small nucleolar ribonucleoprotein"/>
    <property type="match status" value="1"/>
</dbReference>
<evidence type="ECO:0000256" key="5">
    <source>
        <dbReference type="ARBA" id="ARBA00046634"/>
    </source>
</evidence>
<reference evidence="8" key="1">
    <citation type="submission" date="2025-08" db="UniProtKB">
        <authorList>
            <consortium name="Ensembl"/>
        </authorList>
    </citation>
    <scope>IDENTIFICATION</scope>
</reference>
<dbReference type="GO" id="GO:0034457">
    <property type="term" value="C:Mpp10 complex"/>
    <property type="evidence" value="ECO:0007669"/>
    <property type="project" value="UniProtKB-ARBA"/>
</dbReference>
<keyword evidence="9" id="KW-1185">Reference proteome</keyword>
<dbReference type="GO" id="GO:0042134">
    <property type="term" value="F:rRNA primary transcript binding"/>
    <property type="evidence" value="ECO:0007669"/>
    <property type="project" value="InterPro"/>
</dbReference>
<dbReference type="Pfam" id="PF04427">
    <property type="entry name" value="Brix"/>
    <property type="match status" value="1"/>
</dbReference>
<reference evidence="8" key="2">
    <citation type="submission" date="2025-09" db="UniProtKB">
        <authorList>
            <consortium name="Ensembl"/>
        </authorList>
    </citation>
    <scope>IDENTIFICATION</scope>
</reference>
<name>A0A8C5KR13_JACJA</name>
<dbReference type="GO" id="GO:0006364">
    <property type="term" value="P:rRNA processing"/>
    <property type="evidence" value="ECO:0007669"/>
    <property type="project" value="UniProtKB-KW"/>
</dbReference>
<dbReference type="GO" id="GO:0030515">
    <property type="term" value="F:snoRNA binding"/>
    <property type="evidence" value="ECO:0007669"/>
    <property type="project" value="TreeGrafter"/>
</dbReference>
<dbReference type="SUPFAM" id="SSF52954">
    <property type="entry name" value="Class II aaRS ABD-related"/>
    <property type="match status" value="1"/>
</dbReference>
<dbReference type="GeneTree" id="ENSGT00940000153231"/>
<organism evidence="8 9">
    <name type="scientific">Jaculus jaculus</name>
    <name type="common">Lesser Egyptian jerboa</name>
    <dbReference type="NCBI Taxonomy" id="51337"/>
    <lineage>
        <taxon>Eukaryota</taxon>
        <taxon>Metazoa</taxon>
        <taxon>Chordata</taxon>
        <taxon>Craniata</taxon>
        <taxon>Vertebrata</taxon>
        <taxon>Euteleostomi</taxon>
        <taxon>Mammalia</taxon>
        <taxon>Eutheria</taxon>
        <taxon>Euarchontoglires</taxon>
        <taxon>Glires</taxon>
        <taxon>Rodentia</taxon>
        <taxon>Myomorpha</taxon>
        <taxon>Dipodoidea</taxon>
        <taxon>Dipodidae</taxon>
        <taxon>Dipodinae</taxon>
        <taxon>Jaculus</taxon>
    </lineage>
</organism>
<dbReference type="GO" id="GO:0042274">
    <property type="term" value="P:ribosomal small subunit biogenesis"/>
    <property type="evidence" value="ECO:0007669"/>
    <property type="project" value="UniProtKB-ARBA"/>
</dbReference>
<feature type="region of interest" description="Disordered" evidence="6">
    <location>
        <begin position="1"/>
        <end position="20"/>
    </location>
</feature>